<reference evidence="1 2" key="1">
    <citation type="journal article" date="2023" name="Nucleic Acids Res.">
        <title>The hologenome of Daphnia magna reveals possible DNA methylation and microbiome-mediated evolution of the host genome.</title>
        <authorList>
            <person name="Chaturvedi A."/>
            <person name="Li X."/>
            <person name="Dhandapani V."/>
            <person name="Marshall H."/>
            <person name="Kissane S."/>
            <person name="Cuenca-Cambronero M."/>
            <person name="Asole G."/>
            <person name="Calvet F."/>
            <person name="Ruiz-Romero M."/>
            <person name="Marangio P."/>
            <person name="Guigo R."/>
            <person name="Rago D."/>
            <person name="Mirbahai L."/>
            <person name="Eastwood N."/>
            <person name="Colbourne J.K."/>
            <person name="Zhou J."/>
            <person name="Mallon E."/>
            <person name="Orsini L."/>
        </authorList>
    </citation>
    <scope>NUCLEOTIDE SEQUENCE [LARGE SCALE GENOMIC DNA]</scope>
    <source>
        <strain evidence="1">LRV0_1</strain>
    </source>
</reference>
<dbReference type="EMBL" id="JAOYFB010000004">
    <property type="protein sequence ID" value="KAK4012688.1"/>
    <property type="molecule type" value="Genomic_DNA"/>
</dbReference>
<accession>A0ABQ9ZID0</accession>
<evidence type="ECO:0000313" key="2">
    <source>
        <dbReference type="Proteomes" id="UP001234178"/>
    </source>
</evidence>
<dbReference type="Proteomes" id="UP001234178">
    <property type="component" value="Unassembled WGS sequence"/>
</dbReference>
<gene>
    <name evidence="1" type="ORF">OUZ56_024922</name>
</gene>
<proteinExistence type="predicted"/>
<sequence length="81" mass="8913">MSAFYNAAALASSTSSGLVDVILPRRRHLASSAKMSGYRALRRMSIRARESVMIHHSSPLQQQHTSAACPVRLFYAAIPQK</sequence>
<keyword evidence="2" id="KW-1185">Reference proteome</keyword>
<protein>
    <submittedName>
        <fullName evidence="1">Uncharacterized protein</fullName>
    </submittedName>
</protein>
<comment type="caution">
    <text evidence="1">The sequence shown here is derived from an EMBL/GenBank/DDBJ whole genome shotgun (WGS) entry which is preliminary data.</text>
</comment>
<organism evidence="1 2">
    <name type="scientific">Daphnia magna</name>
    <dbReference type="NCBI Taxonomy" id="35525"/>
    <lineage>
        <taxon>Eukaryota</taxon>
        <taxon>Metazoa</taxon>
        <taxon>Ecdysozoa</taxon>
        <taxon>Arthropoda</taxon>
        <taxon>Crustacea</taxon>
        <taxon>Branchiopoda</taxon>
        <taxon>Diplostraca</taxon>
        <taxon>Cladocera</taxon>
        <taxon>Anomopoda</taxon>
        <taxon>Daphniidae</taxon>
        <taxon>Daphnia</taxon>
    </lineage>
</organism>
<name>A0ABQ9ZID0_9CRUS</name>
<evidence type="ECO:0000313" key="1">
    <source>
        <dbReference type="EMBL" id="KAK4012688.1"/>
    </source>
</evidence>